<keyword evidence="3" id="KW-1185">Reference proteome</keyword>
<feature type="region of interest" description="Disordered" evidence="1">
    <location>
        <begin position="1"/>
        <end position="56"/>
    </location>
</feature>
<evidence type="ECO:0000313" key="2">
    <source>
        <dbReference type="EMBL" id="GAC43253.1"/>
    </source>
</evidence>
<feature type="compositionally biased region" description="Polar residues" evidence="1">
    <location>
        <begin position="12"/>
        <end position="21"/>
    </location>
</feature>
<protein>
    <submittedName>
        <fullName evidence="2">Uncharacterized protein</fullName>
    </submittedName>
</protein>
<dbReference type="EMBL" id="BALG01000186">
    <property type="protein sequence ID" value="GAC43253.1"/>
    <property type="molecule type" value="Genomic_DNA"/>
</dbReference>
<name>M9M6Q6_PAEPP</name>
<feature type="compositionally biased region" description="Basic and acidic residues" evidence="1">
    <location>
        <begin position="1"/>
        <end position="11"/>
    </location>
</feature>
<sequence length="56" mass="6032">MNNQEHTRDQATKAQVQSTKLNRMPDVEGQGAEFGADLEGAAQSQATRGAETKLSE</sequence>
<evidence type="ECO:0000256" key="1">
    <source>
        <dbReference type="SAM" id="MobiDB-lite"/>
    </source>
</evidence>
<evidence type="ECO:0000313" key="3">
    <source>
        <dbReference type="Proteomes" id="UP000029453"/>
    </source>
</evidence>
<dbReference type="Proteomes" id="UP000029453">
    <property type="component" value="Unassembled WGS sequence"/>
</dbReference>
<reference evidence="2 3" key="1">
    <citation type="submission" date="2012-10" db="EMBL/GenBank/DDBJ databases">
        <title>Draft Genome Sequence of Paenibacillus popilliae ATCC 14706T.</title>
        <authorList>
            <person name="Iiyama K."/>
            <person name="Mori K."/>
            <person name="Mon H."/>
            <person name="Chieda Y."/>
            <person name="Lee J.M."/>
            <person name="Kusakabe T."/>
            <person name="Tashiro K."/>
            <person name="Asano S."/>
            <person name="Yasunaga-Aoki C."/>
            <person name="Shimizu S."/>
        </authorList>
    </citation>
    <scope>NUCLEOTIDE SEQUENCE [LARGE SCALE GENOMIC DNA]</scope>
    <source>
        <strain evidence="2 3">ATCC 14706</strain>
    </source>
</reference>
<gene>
    <name evidence="2" type="ORF">PPOP_2620</name>
</gene>
<accession>M9M6Q6</accession>
<comment type="caution">
    <text evidence="2">The sequence shown here is derived from an EMBL/GenBank/DDBJ whole genome shotgun (WGS) entry which is preliminary data.</text>
</comment>
<proteinExistence type="predicted"/>
<dbReference type="AlphaFoldDB" id="M9M6Q6"/>
<dbReference type="RefSeq" id="WP_006286875.1">
    <property type="nucleotide sequence ID" value="NZ_BALG01000186.1"/>
</dbReference>
<organism evidence="2 3">
    <name type="scientific">Paenibacillus popilliae ATCC 14706</name>
    <dbReference type="NCBI Taxonomy" id="1212764"/>
    <lineage>
        <taxon>Bacteria</taxon>
        <taxon>Bacillati</taxon>
        <taxon>Bacillota</taxon>
        <taxon>Bacilli</taxon>
        <taxon>Bacillales</taxon>
        <taxon>Paenibacillaceae</taxon>
        <taxon>Paenibacillus</taxon>
    </lineage>
</organism>